<dbReference type="GO" id="GO:0003677">
    <property type="term" value="F:DNA binding"/>
    <property type="evidence" value="ECO:0007669"/>
    <property type="project" value="UniProtKB-KW"/>
</dbReference>
<accession>A0A3G2ULY4</accession>
<evidence type="ECO:0008006" key="4">
    <source>
        <dbReference type="Google" id="ProtNLM"/>
    </source>
</evidence>
<keyword evidence="2" id="KW-0614">Plasmid</keyword>
<geneLocation type="plasmid" evidence="3">
    <name>pf2</name>
</geneLocation>
<dbReference type="AlphaFoldDB" id="A0A3G2ULY4"/>
<keyword evidence="1" id="KW-0238">DNA-binding</keyword>
<evidence type="ECO:0000313" key="3">
    <source>
        <dbReference type="Proteomes" id="UP000280708"/>
    </source>
</evidence>
<dbReference type="SUPFAM" id="SSF47823">
    <property type="entry name" value="lambda integrase-like, N-terminal domain"/>
    <property type="match status" value="1"/>
</dbReference>
<dbReference type="InterPro" id="IPR010998">
    <property type="entry name" value="Integrase_recombinase_N"/>
</dbReference>
<dbReference type="Proteomes" id="UP000280708">
    <property type="component" value="Plasmid pF2"/>
</dbReference>
<sequence length="109" mass="11783">MKPGTSDIPHRRADRPFPSSVELVLGTHARLLDARAANSLGPEAAFAAMAPATKAAITADFKFFLGWCKSQRPVITSVPADPESLVHYLHWLAEGADTRRPAKPALPVR</sequence>
<dbReference type="Gene3D" id="1.10.150.130">
    <property type="match status" value="1"/>
</dbReference>
<dbReference type="EMBL" id="CP033228">
    <property type="protein sequence ID" value="AYO75963.1"/>
    <property type="molecule type" value="Genomic_DNA"/>
</dbReference>
<gene>
    <name evidence="2" type="ORF">EBF16_02945</name>
</gene>
<name>A0A3G2ULY4_SPHYA</name>
<evidence type="ECO:0000313" key="2">
    <source>
        <dbReference type="EMBL" id="AYO75963.1"/>
    </source>
</evidence>
<organism evidence="2 3">
    <name type="scientific">Sphingobium yanoikuyae</name>
    <name type="common">Sphingomonas yanoikuyae</name>
    <dbReference type="NCBI Taxonomy" id="13690"/>
    <lineage>
        <taxon>Bacteria</taxon>
        <taxon>Pseudomonadati</taxon>
        <taxon>Pseudomonadota</taxon>
        <taxon>Alphaproteobacteria</taxon>
        <taxon>Sphingomonadales</taxon>
        <taxon>Sphingomonadaceae</taxon>
        <taxon>Sphingobium</taxon>
    </lineage>
</organism>
<protein>
    <recommendedName>
        <fullName evidence="4">Integrase</fullName>
    </recommendedName>
</protein>
<proteinExistence type="predicted"/>
<evidence type="ECO:0000256" key="1">
    <source>
        <dbReference type="ARBA" id="ARBA00023125"/>
    </source>
</evidence>
<reference evidence="2 3" key="1">
    <citation type="submission" date="2018-10" db="EMBL/GenBank/DDBJ databases">
        <title>Characterization and genome analysis of a novel bacterium Sphingobium yanoikuyae SJTF8 capable of degrading PAHs.</title>
        <authorList>
            <person name="Yin C."/>
            <person name="Xiong W."/>
            <person name="Liang R."/>
        </authorList>
    </citation>
    <scope>NUCLEOTIDE SEQUENCE [LARGE SCALE GENOMIC DNA]</scope>
    <source>
        <strain evidence="2 3">SJTF8</strain>
        <plasmid evidence="3">pf2</plasmid>
    </source>
</reference>